<keyword evidence="2" id="KW-0472">Membrane</keyword>
<name>A0A653E9K8_9PSED</name>
<evidence type="ECO:0000313" key="4">
    <source>
        <dbReference type="EMBL" id="VEV98482.1"/>
    </source>
</evidence>
<feature type="signal peptide" evidence="3">
    <location>
        <begin position="1"/>
        <end position="21"/>
    </location>
</feature>
<evidence type="ECO:0000256" key="2">
    <source>
        <dbReference type="SAM" id="Phobius"/>
    </source>
</evidence>
<accession>A0A653E9K8</accession>
<dbReference type="EMBL" id="LR215729">
    <property type="protein sequence ID" value="VEV98482.1"/>
    <property type="molecule type" value="Genomic_DNA"/>
</dbReference>
<feature type="coiled-coil region" evidence="1">
    <location>
        <begin position="38"/>
        <end position="98"/>
    </location>
</feature>
<reference evidence="4" key="1">
    <citation type="submission" date="2019-02" db="EMBL/GenBank/DDBJ databases">
        <authorList>
            <consortium name="Genoscope - CEA"/>
            <person name="William W."/>
        </authorList>
    </citation>
    <scope>NUCLEOTIDE SEQUENCE [LARGE SCALE GENOMIC DNA]</scope>
    <source>
        <strain evidence="4">YSy11</strain>
    </source>
</reference>
<feature type="transmembrane region" description="Helical" evidence="2">
    <location>
        <begin position="109"/>
        <end position="128"/>
    </location>
</feature>
<protein>
    <recommendedName>
        <fullName evidence="5">Translation initiation factor 2</fullName>
    </recommendedName>
</protein>
<sequence>MRQLLPCLLFTAWLVPLQVQAEETIAVNPESETEPTAQSMLQVKLDELQQRLAQSEQQREVLAAELNNNQREIESAQLQRLRQDNQRLKLELKRVRTEQPAPLVSEQQMWFAIGGATALLCVLFGALLRGNGRKRSGWAN</sequence>
<evidence type="ECO:0008006" key="5">
    <source>
        <dbReference type="Google" id="ProtNLM"/>
    </source>
</evidence>
<keyword evidence="3" id="KW-0732">Signal</keyword>
<feature type="chain" id="PRO_5024797686" description="Translation initiation factor 2" evidence="3">
    <location>
        <begin position="22"/>
        <end position="140"/>
    </location>
</feature>
<gene>
    <name evidence="4" type="ORF">PMYSY11_3438</name>
</gene>
<keyword evidence="2" id="KW-1133">Transmembrane helix</keyword>
<proteinExistence type="predicted"/>
<evidence type="ECO:0000256" key="1">
    <source>
        <dbReference type="SAM" id="Coils"/>
    </source>
</evidence>
<organism evidence="4">
    <name type="scientific">Pseudomonas marincola</name>
    <dbReference type="NCBI Taxonomy" id="437900"/>
    <lineage>
        <taxon>Bacteria</taxon>
        <taxon>Pseudomonadati</taxon>
        <taxon>Pseudomonadota</taxon>
        <taxon>Gammaproteobacteria</taxon>
        <taxon>Pseudomonadales</taxon>
        <taxon>Pseudomonadaceae</taxon>
        <taxon>Pseudomonas</taxon>
    </lineage>
</organism>
<keyword evidence="1" id="KW-0175">Coiled coil</keyword>
<evidence type="ECO:0000256" key="3">
    <source>
        <dbReference type="SAM" id="SignalP"/>
    </source>
</evidence>
<dbReference type="AlphaFoldDB" id="A0A653E9K8"/>
<keyword evidence="2" id="KW-0812">Transmembrane</keyword>
<dbReference type="RefSeq" id="WP_239655561.1">
    <property type="nucleotide sequence ID" value="NZ_LR215729.2"/>
</dbReference>